<name>A0A7C8JKP0_ORBOL</name>
<gene>
    <name evidence="2" type="ORF">TWF102_006961</name>
</gene>
<organism evidence="2 3">
    <name type="scientific">Orbilia oligospora</name>
    <name type="common">Nematode-trapping fungus</name>
    <name type="synonym">Arthrobotrys oligospora</name>
    <dbReference type="NCBI Taxonomy" id="2813651"/>
    <lineage>
        <taxon>Eukaryota</taxon>
        <taxon>Fungi</taxon>
        <taxon>Dikarya</taxon>
        <taxon>Ascomycota</taxon>
        <taxon>Pezizomycotina</taxon>
        <taxon>Orbiliomycetes</taxon>
        <taxon>Orbiliales</taxon>
        <taxon>Orbiliaceae</taxon>
        <taxon>Orbilia</taxon>
    </lineage>
</organism>
<evidence type="ECO:0000313" key="3">
    <source>
        <dbReference type="Proteomes" id="UP000475325"/>
    </source>
</evidence>
<evidence type="ECO:0000256" key="1">
    <source>
        <dbReference type="SAM" id="MobiDB-lite"/>
    </source>
</evidence>
<feature type="compositionally biased region" description="Polar residues" evidence="1">
    <location>
        <begin position="1"/>
        <end position="19"/>
    </location>
</feature>
<feature type="region of interest" description="Disordered" evidence="1">
    <location>
        <begin position="28"/>
        <end position="62"/>
    </location>
</feature>
<comment type="caution">
    <text evidence="2">The sequence shown here is derived from an EMBL/GenBank/DDBJ whole genome shotgun (WGS) entry which is preliminary data.</text>
</comment>
<accession>A0A7C8JKP0</accession>
<protein>
    <submittedName>
        <fullName evidence="2">Uncharacterized protein</fullName>
    </submittedName>
</protein>
<feature type="region of interest" description="Disordered" evidence="1">
    <location>
        <begin position="1"/>
        <end position="20"/>
    </location>
</feature>
<reference evidence="2 3" key="1">
    <citation type="submission" date="2019-06" db="EMBL/GenBank/DDBJ databases">
        <authorList>
            <person name="Palmer J.M."/>
        </authorList>
    </citation>
    <scope>NUCLEOTIDE SEQUENCE [LARGE SCALE GENOMIC DNA]</scope>
    <source>
        <strain evidence="2 3">TWF102</strain>
    </source>
</reference>
<sequence length="175" mass="20078">MSGRNFRTPSTSAESSQAAFETAVEVLSGFREENPTHRRQEPSAPWIPQTAEKATDEPPAPWIPRTAEEAAYDRCEKLSTTTSMANVRRDLGIPSGTKHNDYVWQQLSDLVDEAIQELNYEIENLANLTKISQKIQNSGIWKYCDPQRPASAYVPILIYRWKKSRWDPKQRRGFH</sequence>
<feature type="compositionally biased region" description="Basic and acidic residues" evidence="1">
    <location>
        <begin position="30"/>
        <end position="41"/>
    </location>
</feature>
<dbReference type="EMBL" id="WIQW01000004">
    <property type="protein sequence ID" value="KAF3111288.1"/>
    <property type="molecule type" value="Genomic_DNA"/>
</dbReference>
<dbReference type="Proteomes" id="UP000475325">
    <property type="component" value="Unassembled WGS sequence"/>
</dbReference>
<proteinExistence type="predicted"/>
<dbReference type="AlphaFoldDB" id="A0A7C8JKP0"/>
<evidence type="ECO:0000313" key="2">
    <source>
        <dbReference type="EMBL" id="KAF3111288.1"/>
    </source>
</evidence>